<feature type="transmembrane region" description="Helical" evidence="1">
    <location>
        <begin position="723"/>
        <end position="741"/>
    </location>
</feature>
<proteinExistence type="predicted"/>
<feature type="transmembrane region" description="Helical" evidence="1">
    <location>
        <begin position="283"/>
        <end position="306"/>
    </location>
</feature>
<evidence type="ECO:0000313" key="3">
    <source>
        <dbReference type="EMBL" id="KHK89027.1"/>
    </source>
</evidence>
<feature type="transmembrane region" description="Helical" evidence="1">
    <location>
        <begin position="660"/>
        <end position="682"/>
    </location>
</feature>
<feature type="transmembrane region" description="Helical" evidence="1">
    <location>
        <begin position="486"/>
        <end position="509"/>
    </location>
</feature>
<dbReference type="InterPro" id="IPR054309">
    <property type="entry name" value="NorB_cytochrome_c-like"/>
</dbReference>
<feature type="transmembrane region" description="Helical" evidence="1">
    <location>
        <begin position="445"/>
        <end position="466"/>
    </location>
</feature>
<dbReference type="AlphaFoldDB" id="A0A0B1ZI68"/>
<dbReference type="RefSeq" id="WP_039290281.1">
    <property type="nucleotide sequence ID" value="NZ_JTDI01000010.1"/>
</dbReference>
<dbReference type="GO" id="GO:0004129">
    <property type="term" value="F:cytochrome-c oxidase activity"/>
    <property type="evidence" value="ECO:0007669"/>
    <property type="project" value="InterPro"/>
</dbReference>
<dbReference type="EMBL" id="JTDI01000010">
    <property type="protein sequence ID" value="KHK89027.1"/>
    <property type="molecule type" value="Genomic_DNA"/>
</dbReference>
<dbReference type="Pfam" id="PF22085">
    <property type="entry name" value="NorB_cytochrome_c-like"/>
    <property type="match status" value="1"/>
</dbReference>
<dbReference type="SUPFAM" id="SSF81442">
    <property type="entry name" value="Cytochrome c oxidase subunit I-like"/>
    <property type="match status" value="1"/>
</dbReference>
<feature type="domain" description="Nitric oxide reductase subunit B cytochrome c-like" evidence="2">
    <location>
        <begin position="37"/>
        <end position="217"/>
    </location>
</feature>
<protein>
    <submittedName>
        <fullName evidence="3">Nitric oxide reductase large subunit</fullName>
    </submittedName>
</protein>
<feature type="transmembrane region" description="Helical" evidence="1">
    <location>
        <begin position="7"/>
        <end position="26"/>
    </location>
</feature>
<feature type="transmembrane region" description="Helical" evidence="1">
    <location>
        <begin position="516"/>
        <end position="540"/>
    </location>
</feature>
<feature type="transmembrane region" description="Helical" evidence="1">
    <location>
        <begin position="629"/>
        <end position="648"/>
    </location>
</feature>
<keyword evidence="1" id="KW-0812">Transmembrane</keyword>
<dbReference type="InterPro" id="IPR036927">
    <property type="entry name" value="Cyt_c_oxase-like_su1_sf"/>
</dbReference>
<feature type="transmembrane region" description="Helical" evidence="1">
    <location>
        <begin position="328"/>
        <end position="350"/>
    </location>
</feature>
<feature type="transmembrane region" description="Helical" evidence="1">
    <location>
        <begin position="412"/>
        <end position="433"/>
    </location>
</feature>
<evidence type="ECO:0000256" key="1">
    <source>
        <dbReference type="SAM" id="Phobius"/>
    </source>
</evidence>
<feature type="transmembrane region" description="Helical" evidence="1">
    <location>
        <begin position="229"/>
        <end position="249"/>
    </location>
</feature>
<dbReference type="STRING" id="1348853.LK12_22685"/>
<organism evidence="3 4">
    <name type="scientific">Novosphingobium malaysiense</name>
    <dbReference type="NCBI Taxonomy" id="1348853"/>
    <lineage>
        <taxon>Bacteria</taxon>
        <taxon>Pseudomonadati</taxon>
        <taxon>Pseudomonadota</taxon>
        <taxon>Alphaproteobacteria</taxon>
        <taxon>Sphingomonadales</taxon>
        <taxon>Sphingomonadaceae</taxon>
        <taxon>Novosphingobium</taxon>
    </lineage>
</organism>
<keyword evidence="4" id="KW-1185">Reference proteome</keyword>
<dbReference type="PANTHER" id="PTHR10422:SF38">
    <property type="entry name" value="CYTOCHROME B SUBUNIT OF NITRIC OXIDE REDUCTASE"/>
    <property type="match status" value="1"/>
</dbReference>
<dbReference type="OrthoDB" id="9767153at2"/>
<keyword evidence="1" id="KW-0472">Membrane</keyword>
<comment type="caution">
    <text evidence="3">The sequence shown here is derived from an EMBL/GenBank/DDBJ whole genome shotgun (WGS) entry which is preliminary data.</text>
</comment>
<dbReference type="Pfam" id="PF00115">
    <property type="entry name" value="COX1"/>
    <property type="match status" value="1"/>
</dbReference>
<dbReference type="Proteomes" id="UP000031057">
    <property type="component" value="Unassembled WGS sequence"/>
</dbReference>
<accession>A0A0B1ZI68</accession>
<gene>
    <name evidence="3" type="ORF">LK12_22685</name>
</gene>
<dbReference type="GO" id="GO:0020037">
    <property type="term" value="F:heme binding"/>
    <property type="evidence" value="ECO:0007669"/>
    <property type="project" value="InterPro"/>
</dbReference>
<feature type="transmembrane region" description="Helical" evidence="1">
    <location>
        <begin position="546"/>
        <end position="566"/>
    </location>
</feature>
<dbReference type="PANTHER" id="PTHR10422">
    <property type="entry name" value="CYTOCHROME C OXIDASE SUBUNIT 1"/>
    <property type="match status" value="1"/>
</dbReference>
<evidence type="ECO:0000313" key="4">
    <source>
        <dbReference type="Proteomes" id="UP000031057"/>
    </source>
</evidence>
<dbReference type="GO" id="GO:0009060">
    <property type="term" value="P:aerobic respiration"/>
    <property type="evidence" value="ECO:0007669"/>
    <property type="project" value="InterPro"/>
</dbReference>
<reference evidence="3 4" key="1">
    <citation type="submission" date="2014-10" db="EMBL/GenBank/DDBJ databases">
        <title>Genome sequence of Novosphingobium malaysiense MUSC 273(T).</title>
        <authorList>
            <person name="Lee L.-H."/>
        </authorList>
    </citation>
    <scope>NUCLEOTIDE SEQUENCE [LARGE SCALE GENOMIC DNA]</scope>
    <source>
        <strain evidence="3 4">MUSC 273</strain>
    </source>
</reference>
<name>A0A0B1ZI68_9SPHN</name>
<evidence type="ECO:0000259" key="2">
    <source>
        <dbReference type="Pfam" id="PF22085"/>
    </source>
</evidence>
<dbReference type="Gene3D" id="1.20.210.10">
    <property type="entry name" value="Cytochrome c oxidase-like, subunit I domain"/>
    <property type="match status" value="1"/>
</dbReference>
<keyword evidence="1" id="KW-1133">Transmembrane helix</keyword>
<dbReference type="InterPro" id="IPR000883">
    <property type="entry name" value="Cyt_C_Oxase_1"/>
</dbReference>
<feature type="transmembrane region" description="Helical" evidence="1">
    <location>
        <begin position="362"/>
        <end position="380"/>
    </location>
</feature>
<feature type="transmembrane region" description="Helical" evidence="1">
    <location>
        <begin position="586"/>
        <end position="609"/>
    </location>
</feature>
<sequence length="759" mass="84061">MISSRQLWLWLGVIFCASFAVLGWLGRDIFMQAPPVPSRVATTQGTTLYTKADIQDGREVWQTLGGMELGTVWGHGGYVAPDWGADWLHRESTALLDIWARREHGMPFAKLGRERQAALRQRLQTELRANSYDPETDTITVSADRALAIARVARHYSRLFSGDTALHGLRVDYAIPERTLINDHDRADLGAFFFWTAWSSVTQRPGQAISYTNNWPHDPLVGNVPSASLGIWSIASVLFLIAGVGWLTWYQARRGEEDLPEAPARDPLLALTPTPSMKATTKYFVTVVGLFLTQVLLGAITAHYAVEGQDFYGIALSDMIPYALTRTWHTQLGIFWIATAWLATGLYVAPMLSGHEPKYQRLGVNVLWVALLIVVIGSFAGEWLGIQQKLGHGAGNFWFGHMGLEFVDLGRFWAILLFAGLMIWLALVGRALWPALKTPSESRGLIAMVFVSTVCIGLFFGAALTWGRHSSLSMIEYFRWWVVHLWVEGFFEVFATAVIALIFSGLGLVRARAANTAVVFSTAVFLTGGILGTLHHLYFAGTTTPIIAWGAMFSALEVVPLSLLGVEAFNNYRMTKAAPWVQTYKWPILFFVAVSFWNLVGAGILGFSINPPISLYYVQGLNLTPSHGHAALFGVYGMLGIGLMLFCLRTAFREAAWSDAILKPTFWTLNLGLGAMVFFSLVPSGLYQAYHSITHGFWYARSPAVVHSRVMETLVWMRVPGDIVFSMGAVLLALFMARLLLRGRGIYATHSVPDLLPAE</sequence>
<dbReference type="GO" id="GO:0016020">
    <property type="term" value="C:membrane"/>
    <property type="evidence" value="ECO:0007669"/>
    <property type="project" value="InterPro"/>
</dbReference>